<accession>A0A2M8P8P5</accession>
<feature type="non-terminal residue" evidence="1">
    <location>
        <position position="127"/>
    </location>
</feature>
<dbReference type="Proteomes" id="UP000229681">
    <property type="component" value="Unassembled WGS sequence"/>
</dbReference>
<feature type="non-terminal residue" evidence="1">
    <location>
        <position position="1"/>
    </location>
</feature>
<name>A0A2M8P8P5_9CHLR</name>
<comment type="caution">
    <text evidence="1">The sequence shown here is derived from an EMBL/GenBank/DDBJ whole genome shotgun (WGS) entry which is preliminary data.</text>
</comment>
<organism evidence="1 2">
    <name type="scientific">Candidatus Thermofonsia Clade 1 bacterium</name>
    <dbReference type="NCBI Taxonomy" id="2364210"/>
    <lineage>
        <taxon>Bacteria</taxon>
        <taxon>Bacillati</taxon>
        <taxon>Chloroflexota</taxon>
        <taxon>Candidatus Thermofontia</taxon>
        <taxon>Candidatus Thermofonsia Clade 1</taxon>
    </lineage>
</organism>
<dbReference type="EMBL" id="PGTM01000702">
    <property type="protein sequence ID" value="PJF33897.1"/>
    <property type="molecule type" value="Genomic_DNA"/>
</dbReference>
<dbReference type="AlphaFoldDB" id="A0A2M8P8P5"/>
<evidence type="ECO:0000313" key="2">
    <source>
        <dbReference type="Proteomes" id="UP000229681"/>
    </source>
</evidence>
<protein>
    <submittedName>
        <fullName evidence="1">Uncharacterized protein</fullName>
    </submittedName>
</protein>
<proteinExistence type="predicted"/>
<evidence type="ECO:0000313" key="1">
    <source>
        <dbReference type="EMBL" id="PJF33897.1"/>
    </source>
</evidence>
<reference evidence="1 2" key="1">
    <citation type="submission" date="2017-11" db="EMBL/GenBank/DDBJ databases">
        <title>Evolution of Phototrophy in the Chloroflexi Phylum Driven by Horizontal Gene Transfer.</title>
        <authorList>
            <person name="Ward L.M."/>
            <person name="Hemp J."/>
            <person name="Shih P.M."/>
            <person name="Mcglynn S.E."/>
            <person name="Fischer W."/>
        </authorList>
    </citation>
    <scope>NUCLEOTIDE SEQUENCE [LARGE SCALE GENOMIC DNA]</scope>
    <source>
        <strain evidence="1">JP3_13</strain>
    </source>
</reference>
<sequence length="127" mass="14090">YLAQQRRLIEEEALAPSETPKPEIAEAHHKLVDITRRQLVLEAVRALNVLNNVSAIAEARQAARAPLAATQLESADLAIRALEDALRRWHDGDFRAARHQLDLALERAVGAEIALGKSLSGFKDWLQ</sequence>
<gene>
    <name evidence="1" type="ORF">CUN49_17450</name>
</gene>